<accession>A0A7R6TM64</accession>
<proteinExistence type="predicted"/>
<organism evidence="1 2">
    <name type="scientific">Fluviibacter phosphoraccumulans</name>
    <dbReference type="NCBI Taxonomy" id="1751046"/>
    <lineage>
        <taxon>Bacteria</taxon>
        <taxon>Pseudomonadati</taxon>
        <taxon>Pseudomonadota</taxon>
        <taxon>Betaproteobacteria</taxon>
        <taxon>Rhodocyclales</taxon>
        <taxon>Fluviibacteraceae</taxon>
        <taxon>Fluviibacter</taxon>
    </lineage>
</organism>
<keyword evidence="2" id="KW-1185">Reference proteome</keyword>
<sequence>MLIGLTFWFAIVNWRLPHTIRKLLRPGDALVLLAGIAGWVMLSVSLWQSGPAAQAQIRRDGLLVAAYPLSEDRTVSVTGPIGNTVIRIESGRARVVSDPGPRQYCVRQGWLTRPGEMALCAPNHISLTLTGGKPTYESMAY</sequence>
<reference evidence="2" key="1">
    <citation type="submission" date="2020-01" db="EMBL/GenBank/DDBJ databases">
        <title>Phosphoaccumulans saitamaens gen. nov., sp. nov., a polyphosphate accumulating bacterium isolated from surface river water.</title>
        <authorList>
            <person name="Watanabe K."/>
            <person name="Suda W."/>
        </authorList>
    </citation>
    <scope>NUCLEOTIDE SEQUENCE [LARGE SCALE GENOMIC DNA]</scope>
    <source>
        <strain evidence="2">ICHIAU1</strain>
    </source>
</reference>
<protein>
    <recommendedName>
        <fullName evidence="3">NusG domain-containing protein</fullName>
    </recommendedName>
</protein>
<dbReference type="Gene3D" id="2.60.320.10">
    <property type="entry name" value="N-utilization substance G protein NusG, insert domain"/>
    <property type="match status" value="1"/>
</dbReference>
<evidence type="ECO:0000313" key="2">
    <source>
        <dbReference type="Proteomes" id="UP000463961"/>
    </source>
</evidence>
<dbReference type="Pfam" id="PF07009">
    <property type="entry name" value="NusG_II"/>
    <property type="match status" value="1"/>
</dbReference>
<dbReference type="AlphaFoldDB" id="A0A7R6TM64"/>
<dbReference type="EMBL" id="AP022345">
    <property type="protein sequence ID" value="BBU68212.1"/>
    <property type="molecule type" value="Genomic_DNA"/>
</dbReference>
<dbReference type="Proteomes" id="UP000463961">
    <property type="component" value="Chromosome"/>
</dbReference>
<dbReference type="InterPro" id="IPR038690">
    <property type="entry name" value="NusG_2_sf"/>
</dbReference>
<dbReference type="CDD" id="cd09910">
    <property type="entry name" value="NGN-insert_like"/>
    <property type="match status" value="1"/>
</dbReference>
<evidence type="ECO:0000313" key="1">
    <source>
        <dbReference type="EMBL" id="BBU68212.1"/>
    </source>
</evidence>
<name>A0A7R6TM64_9RHOO</name>
<evidence type="ECO:0008006" key="3">
    <source>
        <dbReference type="Google" id="ProtNLM"/>
    </source>
</evidence>
<gene>
    <name evidence="1" type="ORF">ICHIAU1_04950</name>
</gene>